<feature type="compositionally biased region" description="Basic and acidic residues" evidence="1">
    <location>
        <begin position="73"/>
        <end position="89"/>
    </location>
</feature>
<comment type="caution">
    <text evidence="3">The sequence shown here is derived from an EMBL/GenBank/DDBJ whole genome shotgun (WGS) entry which is preliminary data.</text>
</comment>
<evidence type="ECO:0000259" key="2">
    <source>
        <dbReference type="Pfam" id="PF01732"/>
    </source>
</evidence>
<dbReference type="RefSeq" id="WP_134110065.1">
    <property type="nucleotide sequence ID" value="NZ_SOCN01000001.1"/>
</dbReference>
<sequence length="888" mass="101115">MKSILKKTKSLKQFLFINSTLITPIITIACTQNNSKTNNPTSLPEDKQIDKQKQKNNQDKSNMQDTGSKQKNLQKDRTEINESKDKDVKSPQNNYYDDTKTQQLITNKSFDELFNISPIDKSSILASKAIANTNESNFGFSRDLITIAIRDTRIKFKRINHIANDKNGTLELSFAFGDGGFVKNYTISGFQKQNVPDFLIPEAIANDKNSQKNYFNNLTTQQQYQYDWDLIKKFYPQKTTNITNAQKTQINTALAKLNIPNYDQLHSKGYTIAVNNNGKLTLQLPERPPIVISNWTDNLRHGGKLEDNTGLARTLVNQSYSDFAKQTYQMNISFYKFSSDPQQRKLLSQAFVYDIDLGELIKLLKDGATKDKIKQEFEKIKNIKEAWYVVQGEAEKQLIDDYQGQKDANNSDLSAVLYTQWIKSERQKVINKLNTINGLNENVKNRAINFVNTITDFRKLEKAEEQKEGNAGTASILDYQIPDNPNKYPTKFYFITNYHVVNGLASRDNFDISLTRLNDNGSFIGNTLKPLFYDQNFTSFKIDKEAFKVIVDGRDFLKFDPSLVANNTVANSNELVDFAIFEVDTTKIIDSYNRSAEQFAKELSNNYANLPDEKKVKIPTYDYLQKEGYQKIDAPLFVGQKDKKDVNDYDLLYIIGFPKSQNSQNGLVDFFLLEGPNAQYENEDLIKNARYSFSLWTNADRSLYKVADLENNRYAKNGGFLSTTNSLSEFMDRKGVFDRFIALPFVANKNTEKPTPQLIDSLDDNKHYYNAGLSFAVRDFNIGGGASGSPVRSKKNELIGLIDSTFFNSHVTIATALRSSGLDYQQAFGDYNLPQYDVVYGGGKDQKTSFKEKLATLYGNNIKTWLLKNGVSVTYPDYDFNKASTQGK</sequence>
<evidence type="ECO:0000313" key="3">
    <source>
        <dbReference type="EMBL" id="TDV24129.1"/>
    </source>
</evidence>
<gene>
    <name evidence="3" type="ORF">BCF59_0076</name>
</gene>
<feature type="compositionally biased region" description="Basic and acidic residues" evidence="1">
    <location>
        <begin position="44"/>
        <end position="58"/>
    </location>
</feature>
<evidence type="ECO:0000313" key="4">
    <source>
        <dbReference type="Proteomes" id="UP000295757"/>
    </source>
</evidence>
<dbReference type="EMBL" id="SOCN01000001">
    <property type="protein sequence ID" value="TDV24129.1"/>
    <property type="molecule type" value="Genomic_DNA"/>
</dbReference>
<dbReference type="InterPro" id="IPR009003">
    <property type="entry name" value="Peptidase_S1_PA"/>
</dbReference>
<proteinExistence type="predicted"/>
<dbReference type="InterPro" id="IPR022382">
    <property type="entry name" value="Mycoplasma_peptidase_DUF31"/>
</dbReference>
<feature type="compositionally biased region" description="Polar residues" evidence="1">
    <location>
        <begin position="90"/>
        <end position="100"/>
    </location>
</feature>
<reference evidence="3 4" key="1">
    <citation type="submission" date="2019-03" db="EMBL/GenBank/DDBJ databases">
        <title>Genomic Encyclopedia of Archaeal and Bacterial Type Strains, Phase II (KMG-II): from individual species to whole genera.</title>
        <authorList>
            <person name="Goeker M."/>
        </authorList>
    </citation>
    <scope>NUCLEOTIDE SEQUENCE [LARGE SCALE GENOMIC DNA]</scope>
    <source>
        <strain evidence="3 4">ATCC 35214</strain>
    </source>
</reference>
<dbReference type="AlphaFoldDB" id="A0A4R7UCM3"/>
<dbReference type="SUPFAM" id="SSF50494">
    <property type="entry name" value="Trypsin-like serine proteases"/>
    <property type="match status" value="1"/>
</dbReference>
<dbReference type="Pfam" id="PF01732">
    <property type="entry name" value="Mycop_pep_DUF31"/>
    <property type="match status" value="1"/>
</dbReference>
<dbReference type="NCBIfam" id="NF045841">
    <property type="entry name" value="Ig_SerProt_MIP"/>
    <property type="match status" value="1"/>
</dbReference>
<dbReference type="NCBIfam" id="NF045842">
    <property type="entry name" value="MIP_near_MIB"/>
    <property type="match status" value="1"/>
</dbReference>
<name>A0A4R7UCM3_9BACT</name>
<accession>A0A4R7UCM3</accession>
<dbReference type="PROSITE" id="PS51257">
    <property type="entry name" value="PROKAR_LIPOPROTEIN"/>
    <property type="match status" value="1"/>
</dbReference>
<protein>
    <submittedName>
        <fullName evidence="3">Putative peptidase DUF31</fullName>
    </submittedName>
</protein>
<keyword evidence="4" id="KW-1185">Reference proteome</keyword>
<dbReference type="OrthoDB" id="394383at2"/>
<feature type="compositionally biased region" description="Polar residues" evidence="1">
    <location>
        <begin position="32"/>
        <end position="42"/>
    </location>
</feature>
<evidence type="ECO:0000256" key="1">
    <source>
        <dbReference type="SAM" id="MobiDB-lite"/>
    </source>
</evidence>
<feature type="domain" description="DUF31" evidence="2">
    <location>
        <begin position="320"/>
        <end position="801"/>
    </location>
</feature>
<feature type="region of interest" description="Disordered" evidence="1">
    <location>
        <begin position="32"/>
        <end position="100"/>
    </location>
</feature>
<organism evidence="3 4">
    <name type="scientific">Mycoplasmopsis mustelae</name>
    <dbReference type="NCBI Taxonomy" id="171289"/>
    <lineage>
        <taxon>Bacteria</taxon>
        <taxon>Bacillati</taxon>
        <taxon>Mycoplasmatota</taxon>
        <taxon>Mycoplasmoidales</taxon>
        <taxon>Metamycoplasmataceae</taxon>
        <taxon>Mycoplasmopsis</taxon>
    </lineage>
</organism>
<dbReference type="Proteomes" id="UP000295757">
    <property type="component" value="Unassembled WGS sequence"/>
</dbReference>